<dbReference type="PANTHER" id="PTHR12526">
    <property type="entry name" value="GLYCOSYLTRANSFERASE"/>
    <property type="match status" value="1"/>
</dbReference>
<organism evidence="4 5">
    <name type="scientific">Clostridium gasigenes</name>
    <dbReference type="NCBI Taxonomy" id="94869"/>
    <lineage>
        <taxon>Bacteria</taxon>
        <taxon>Bacillati</taxon>
        <taxon>Bacillota</taxon>
        <taxon>Clostridia</taxon>
        <taxon>Eubacteriales</taxon>
        <taxon>Clostridiaceae</taxon>
        <taxon>Clostridium</taxon>
    </lineage>
</organism>
<evidence type="ECO:0000256" key="1">
    <source>
        <dbReference type="ARBA" id="ARBA00022676"/>
    </source>
</evidence>
<proteinExistence type="predicted"/>
<dbReference type="PANTHER" id="PTHR12526:SF629">
    <property type="entry name" value="TEICHURONIC ACID BIOSYNTHESIS GLYCOSYLTRANSFERASE TUAH-RELATED"/>
    <property type="match status" value="1"/>
</dbReference>
<protein>
    <submittedName>
        <fullName evidence="4">Glycosyltransferase involved in cell wall bisynthesis</fullName>
    </submittedName>
</protein>
<accession>A0A1H0TGB0</accession>
<reference evidence="4 5" key="1">
    <citation type="submission" date="2016-10" db="EMBL/GenBank/DDBJ databases">
        <authorList>
            <person name="de Groot N.N."/>
        </authorList>
    </citation>
    <scope>NUCLEOTIDE SEQUENCE [LARGE SCALE GENOMIC DNA]</scope>
    <source>
        <strain evidence="4 5">DSM 12272</strain>
    </source>
</reference>
<keyword evidence="1" id="KW-0328">Glycosyltransferase</keyword>
<dbReference type="AlphaFoldDB" id="A0A1H0TGB0"/>
<dbReference type="GO" id="GO:0016757">
    <property type="term" value="F:glycosyltransferase activity"/>
    <property type="evidence" value="ECO:0007669"/>
    <property type="project" value="UniProtKB-KW"/>
</dbReference>
<dbReference type="Proteomes" id="UP000198597">
    <property type="component" value="Unassembled WGS sequence"/>
</dbReference>
<dbReference type="Gene3D" id="3.40.50.2000">
    <property type="entry name" value="Glycogen Phosphorylase B"/>
    <property type="match status" value="2"/>
</dbReference>
<dbReference type="Pfam" id="PF00534">
    <property type="entry name" value="Glycos_transf_1"/>
    <property type="match status" value="1"/>
</dbReference>
<sequence length="406" mass="47358">MKVLYYGLACDKKYFEKNSKKTNAPYIVAQQMFEVAMIEQLEKDIDIELDCNYILQDKSFPNSENFYIKSSIKKLTEKTNVKYLSYLNLPGIKFISLFVSTFIRSFKWCMKNRRNKEKVILSSVNYLPVSYANMIVSKIFGVKNTCIFTDTTSFIALKERISKMSFVKRKIMPLYIRLVSQTETNYDGYVFFSKYMDEAINLKNKPYCVMEGIFNSNNINYSELKKEKAIMYAGSLFEQYGIKLFLDAFKLIEDPDLQLWIFGGGEMVETIEDLSKEDSRIKYMGFKSRDEVFNYEKKATLLINTRFSSDLYTKMSFPSKTFEYMASGTPYLTTKIEGIPSEYYKYLYTVEAETSEGVKDSIENIINKSESELKAFGLNAREFIINKKNSEVQTKIVSDFLKERVV</sequence>
<dbReference type="SUPFAM" id="SSF53756">
    <property type="entry name" value="UDP-Glycosyltransferase/glycogen phosphorylase"/>
    <property type="match status" value="1"/>
</dbReference>
<feature type="domain" description="Glycosyl transferase family 1" evidence="3">
    <location>
        <begin position="225"/>
        <end position="382"/>
    </location>
</feature>
<evidence type="ECO:0000313" key="5">
    <source>
        <dbReference type="Proteomes" id="UP000198597"/>
    </source>
</evidence>
<dbReference type="EMBL" id="FNJM01000007">
    <property type="protein sequence ID" value="SDP52875.1"/>
    <property type="molecule type" value="Genomic_DNA"/>
</dbReference>
<dbReference type="RefSeq" id="WP_207648691.1">
    <property type="nucleotide sequence ID" value="NZ_FNJM01000007.1"/>
</dbReference>
<evidence type="ECO:0000256" key="2">
    <source>
        <dbReference type="ARBA" id="ARBA00022679"/>
    </source>
</evidence>
<evidence type="ECO:0000259" key="3">
    <source>
        <dbReference type="Pfam" id="PF00534"/>
    </source>
</evidence>
<evidence type="ECO:0000313" key="4">
    <source>
        <dbReference type="EMBL" id="SDP52875.1"/>
    </source>
</evidence>
<keyword evidence="5" id="KW-1185">Reference proteome</keyword>
<keyword evidence="2 4" id="KW-0808">Transferase</keyword>
<gene>
    <name evidence="4" type="ORF">SAMN04488529_10712</name>
</gene>
<name>A0A1H0TGB0_9CLOT</name>
<dbReference type="STRING" id="94869.SAMN04488529_10712"/>
<dbReference type="InterPro" id="IPR001296">
    <property type="entry name" value="Glyco_trans_1"/>
</dbReference>